<evidence type="ECO:0000313" key="2">
    <source>
        <dbReference type="Proteomes" id="UP000195652"/>
    </source>
</evidence>
<dbReference type="Proteomes" id="UP000195652">
    <property type="component" value="Chromosome"/>
</dbReference>
<accession>A0A7U5HLD3</accession>
<reference evidence="1 2" key="1">
    <citation type="journal article" date="2014" name="BMC Vet. Res.">
        <title>First report of Corynebacterium pseudotuberculosis from caseous lymphadenitis lesions in Black Alentejano pig (Sus scrofa domesticus).</title>
        <authorList>
            <person name="Oliveira M."/>
            <person name="Barroco C."/>
            <person name="Mottola C."/>
            <person name="Santos R."/>
            <person name="Lemsaddek A."/>
            <person name="Tavares L."/>
            <person name="Semedo-Lemsaddek T."/>
        </authorList>
    </citation>
    <scope>NUCLEOTIDE SEQUENCE [LARGE SCALE GENOMIC DNA]</scope>
    <source>
        <strain evidence="1 2">PO100/5</strain>
    </source>
</reference>
<keyword evidence="2" id="KW-1185">Reference proteome</keyword>
<dbReference type="KEGG" id="csil:CBE74_04575"/>
<organism evidence="1 2">
    <name type="scientific">Corynebacterium silvaticum</name>
    <dbReference type="NCBI Taxonomy" id="2320431"/>
    <lineage>
        <taxon>Bacteria</taxon>
        <taxon>Bacillati</taxon>
        <taxon>Actinomycetota</taxon>
        <taxon>Actinomycetes</taxon>
        <taxon>Mycobacteriales</taxon>
        <taxon>Corynebacteriaceae</taxon>
        <taxon>Corynebacterium</taxon>
    </lineage>
</organism>
<dbReference type="EMBL" id="CP021417">
    <property type="protein sequence ID" value="ARU45890.1"/>
    <property type="molecule type" value="Genomic_DNA"/>
</dbReference>
<reference evidence="1 2" key="3">
    <citation type="journal article" date="2020" name="Int. J. Syst. Evol. Microbiol.">
        <title>Corynebacterium silvaticum sp. nov., a unique group of NTTB corynebacteria in wild boar and roe deer.</title>
        <authorList>
            <person name="Dangel A."/>
            <person name="Berger A."/>
            <person name="Rau J."/>
            <person name="Eisenberg T."/>
            <person name="Kampfer P."/>
            <person name="Margos G."/>
            <person name="Contzen M."/>
            <person name="Busse H.J."/>
            <person name="Konrad R."/>
            <person name="Peters M."/>
            <person name="Sting R."/>
            <person name="Sing A."/>
        </authorList>
    </citation>
    <scope>NUCLEOTIDE SEQUENCE [LARGE SCALE GENOMIC DNA]</scope>
    <source>
        <strain evidence="1 2">PO100/5</strain>
    </source>
</reference>
<reference evidence="1 2" key="4">
    <citation type="journal article" date="2020" name="PLoS ONE">
        <title>Taxonomic classification of strain PO100/5 shows a broader geographic distribution and genetic markers of the recently described Corynebacterium silvaticum.</title>
        <authorList>
            <person name="Viana M.V.C."/>
            <person name="Profeta R."/>
            <person name="da Silva A.L."/>
            <person name="Hurtado R."/>
            <person name="Cerqueira J.C."/>
            <person name="Ribeiro B.F.S."/>
            <person name="Almeida M.O."/>
            <person name="Morais-Rodrigues F."/>
            <person name="Soares S.C."/>
            <person name="Oliveira M."/>
            <person name="Tavares L."/>
            <person name="Figueiredo H."/>
            <person name="Wattam A.R."/>
            <person name="Barh D."/>
            <person name="Ghosh P."/>
            <person name="Silva A."/>
            <person name="Azevedo V."/>
        </authorList>
    </citation>
    <scope>NUCLEOTIDE SEQUENCE [LARGE SCALE GENOMIC DNA]</scope>
    <source>
        <strain evidence="1 2">PO100/5</strain>
    </source>
</reference>
<sequence>MMPSTPAPRWSARVDRSDWESLTASATARGVRVEDLIADMLVELSPADLTTPVPQGLVSVRAALPEHVRVEIRERAYLARVRVADVIHAPAVRVRSAGCVPV</sequence>
<dbReference type="GeneID" id="78781919"/>
<reference evidence="1 2" key="2">
    <citation type="journal article" date="2020" name="Antonie Van Leeuwenhoek">
        <title>Phylogenomic characterisation of a novel corynebacterial species pathogenic to animals.</title>
        <authorList>
            <person name="Moller J."/>
            <person name="Musella L."/>
            <person name="Melnikov V."/>
            <person name="Geissdorfer W."/>
            <person name="Burkovski A."/>
            <person name="Sangal V."/>
        </authorList>
    </citation>
    <scope>NUCLEOTIDE SEQUENCE [LARGE SCALE GENOMIC DNA]</scope>
    <source>
        <strain evidence="1 2">PO100/5</strain>
    </source>
</reference>
<gene>
    <name evidence="1" type="ORF">CBE74_04575</name>
</gene>
<name>A0A7U5HLD3_9CORY</name>
<dbReference type="RefSeq" id="WP_087453721.1">
    <property type="nucleotide sequence ID" value="NZ_CP021417.2"/>
</dbReference>
<dbReference type="AlphaFoldDB" id="A0A7U5HLD3"/>
<evidence type="ECO:0000313" key="1">
    <source>
        <dbReference type="EMBL" id="ARU45890.1"/>
    </source>
</evidence>
<protein>
    <submittedName>
        <fullName evidence="1">Uncharacterized protein</fullName>
    </submittedName>
</protein>
<proteinExistence type="predicted"/>